<dbReference type="EMBL" id="CP014265">
    <property type="protein sequence ID" value="AMK16315.1"/>
    <property type="molecule type" value="Genomic_DNA"/>
</dbReference>
<evidence type="ECO:0000313" key="2">
    <source>
        <dbReference type="Proteomes" id="UP000066376"/>
    </source>
</evidence>
<proteinExistence type="predicted"/>
<dbReference type="KEGG" id="mol:YLM1_1760"/>
<reference evidence="1 2" key="1">
    <citation type="journal article" date="2016" name="Genome Announc.">
        <title>Draft Genome Sequence of the Rumen Methanogen Methanobrevibacter olleyae YLM1.</title>
        <authorList>
            <person name="Kelly W.J."/>
            <person name="Li D."/>
            <person name="Lambie S.C."/>
            <person name="Cox F."/>
            <person name="Attwood G.T."/>
            <person name="Altermann E."/>
            <person name="Leahy S.C."/>
        </authorList>
    </citation>
    <scope>NUCLEOTIDE SEQUENCE [LARGE SCALE GENOMIC DNA]</scope>
    <source>
        <strain evidence="1 2">YLM1</strain>
    </source>
</reference>
<dbReference type="PATRIC" id="fig|294671.3.peg.1829"/>
<gene>
    <name evidence="1" type="ORF">YLM1_1760</name>
</gene>
<organism evidence="1 2">
    <name type="scientific">Methanobrevibacter olleyae</name>
    <dbReference type="NCBI Taxonomy" id="294671"/>
    <lineage>
        <taxon>Archaea</taxon>
        <taxon>Methanobacteriati</taxon>
        <taxon>Methanobacteriota</taxon>
        <taxon>Methanomada group</taxon>
        <taxon>Methanobacteria</taxon>
        <taxon>Methanobacteriales</taxon>
        <taxon>Methanobacteriaceae</taxon>
        <taxon>Methanobrevibacter</taxon>
    </lineage>
</organism>
<reference evidence="2" key="2">
    <citation type="submission" date="2016-02" db="EMBL/GenBank/DDBJ databases">
        <title>The draft genome sequence of the rumen methanogen Methanobrevibacter olleyae YLM1.</title>
        <authorList>
            <consortium name="New Zealand Agricultural Greenhouse Gas Research Centre/Pastoral Greenhouse Gas Research Consortium"/>
            <person name="Kelly W.J."/>
            <person name="Li D."/>
            <person name="Lambie S.C."/>
            <person name="Attwood G.T."/>
            <person name="Altermann E."/>
            <person name="Leahy S.C."/>
        </authorList>
    </citation>
    <scope>NUCLEOTIDE SEQUENCE [LARGE SCALE GENOMIC DNA]</scope>
    <source>
        <strain evidence="2">YLM1</strain>
    </source>
</reference>
<accession>A0A126R3S4</accession>
<dbReference type="GeneID" id="28490069"/>
<protein>
    <submittedName>
        <fullName evidence="1">Phage portal protein</fullName>
    </submittedName>
</protein>
<sequence>MIIMKIQNQVNPNYSLIKSFIEKEEAKELNVKSKKMDENSHGYIYPPVSQVITDYILKNNGRLKNCTEILAQDTILQEYQFKNNNGDNIHEDTLLKFWDKRNKYNLYLSVIERYQYGFGVCELSFNDDGTCVGLTQVPAKTMVIKKEESYDNSKYYAVQMNLGEPIKKFRLYNLLDNYDESDEEYNIVLWLGGGTTHRFYDIPAWYPDSDIVLGKINLNILNAQQIDNGNNIEGVLNITGPPQRPNRETGKTVEQQIREQMRSTGTGVMVSYLETPNKDFPLNFEFIKISNDNWQYLENFSKTADEVLMSNYNIPKVRLMIDDVTESMNSNKSDTIWQIYAISLNYEQFPNELIIQEFNNIFFHLNLEVDMQIPIFSDKRQIELTTVKDLFNTGLLTLGQAIVKISGFYPELRIDENISMDNPLLNERYYNGNLLGFNDGVTSSDVGEAELILDMFKNL</sequence>
<name>A0A126R3S4_METOL</name>
<dbReference type="AlphaFoldDB" id="A0A126R3S4"/>
<dbReference type="STRING" id="294671.YLM1_1760"/>
<dbReference type="RefSeq" id="WP_067148687.1">
    <property type="nucleotide sequence ID" value="NZ_CP014265.1"/>
</dbReference>
<keyword evidence="2" id="KW-1185">Reference proteome</keyword>
<dbReference type="Proteomes" id="UP000066376">
    <property type="component" value="Chromosome"/>
</dbReference>
<evidence type="ECO:0000313" key="1">
    <source>
        <dbReference type="EMBL" id="AMK16315.1"/>
    </source>
</evidence>